<evidence type="ECO:0000313" key="5">
    <source>
        <dbReference type="Proteomes" id="UP000705379"/>
    </source>
</evidence>
<sequence length="162" mass="18021">MSYWWSRPDPPVVEEVVDEDLPQLAEIHSASFGHGWGEEELARLLGQSGVFALVIRRANPFGTRKPMGFILIRSVAGEAEILTIAVDPKRRGRGLAGSLLHQAMFRLYGDRCECLFLEVDAANEAALRLYKGRGFRKVGERKGYYRAGDGDGTALVMRVDLL</sequence>
<dbReference type="GO" id="GO:0016747">
    <property type="term" value="F:acyltransferase activity, transferring groups other than amino-acyl groups"/>
    <property type="evidence" value="ECO:0007669"/>
    <property type="project" value="InterPro"/>
</dbReference>
<feature type="domain" description="N-acetyltransferase" evidence="3">
    <location>
        <begin position="11"/>
        <end position="162"/>
    </location>
</feature>
<dbReference type="CDD" id="cd04301">
    <property type="entry name" value="NAT_SF"/>
    <property type="match status" value="1"/>
</dbReference>
<dbReference type="RefSeq" id="WP_213217484.1">
    <property type="nucleotide sequence ID" value="NZ_QTKU01000005.1"/>
</dbReference>
<dbReference type="AlphaFoldDB" id="A0A944CGF2"/>
<keyword evidence="2" id="KW-0012">Acyltransferase</keyword>
<dbReference type="Gene3D" id="3.40.630.30">
    <property type="match status" value="1"/>
</dbReference>
<dbReference type="PROSITE" id="PS51186">
    <property type="entry name" value="GNAT"/>
    <property type="match status" value="1"/>
</dbReference>
<keyword evidence="1" id="KW-0808">Transferase</keyword>
<dbReference type="InterPro" id="IPR016181">
    <property type="entry name" value="Acyl_CoA_acyltransferase"/>
</dbReference>
<proteinExistence type="predicted"/>
<dbReference type="Proteomes" id="UP000705379">
    <property type="component" value="Unassembled WGS sequence"/>
</dbReference>
<evidence type="ECO:0000256" key="2">
    <source>
        <dbReference type="ARBA" id="ARBA00023315"/>
    </source>
</evidence>
<comment type="caution">
    <text evidence="4">The sequence shown here is derived from an EMBL/GenBank/DDBJ whole genome shotgun (WGS) entry which is preliminary data.</text>
</comment>
<dbReference type="InterPro" id="IPR000182">
    <property type="entry name" value="GNAT_dom"/>
</dbReference>
<accession>A0A944CGF2</accession>
<dbReference type="EMBL" id="QTKU01000005">
    <property type="protein sequence ID" value="MBS8262189.1"/>
    <property type="molecule type" value="Genomic_DNA"/>
</dbReference>
<name>A0A944CGF2_9HYPH</name>
<gene>
    <name evidence="4" type="ORF">DYI23_18315</name>
</gene>
<protein>
    <submittedName>
        <fullName evidence="4">GNAT family N-acetyltransferase</fullName>
    </submittedName>
</protein>
<reference evidence="4" key="1">
    <citation type="submission" date="2018-08" db="EMBL/GenBank/DDBJ databases">
        <authorList>
            <person name="Jin W."/>
            <person name="Wang H."/>
            <person name="Yang Y."/>
            <person name="Li M."/>
            <person name="Liu J."/>
        </authorList>
    </citation>
    <scope>NUCLEOTIDE SEQUENCE</scope>
    <source>
        <strain evidence="4">AESS21</strain>
    </source>
</reference>
<organism evidence="4 5">
    <name type="scientific">Roseibium polysiphoniae</name>
    <dbReference type="NCBI Taxonomy" id="2571221"/>
    <lineage>
        <taxon>Bacteria</taxon>
        <taxon>Pseudomonadati</taxon>
        <taxon>Pseudomonadota</taxon>
        <taxon>Alphaproteobacteria</taxon>
        <taxon>Hyphomicrobiales</taxon>
        <taxon>Stappiaceae</taxon>
        <taxon>Roseibium</taxon>
    </lineage>
</organism>
<evidence type="ECO:0000313" key="4">
    <source>
        <dbReference type="EMBL" id="MBS8262189.1"/>
    </source>
</evidence>
<reference evidence="4" key="2">
    <citation type="journal article" date="2021" name="Microorganisms">
        <title>Bacterial Dimethylsulfoniopropionate Biosynthesis in the East China Sea.</title>
        <authorList>
            <person name="Liu J."/>
            <person name="Zhang Y."/>
            <person name="Liu J."/>
            <person name="Zhong H."/>
            <person name="Williams B.T."/>
            <person name="Zheng Y."/>
            <person name="Curson A.R.J."/>
            <person name="Sun C."/>
            <person name="Sun H."/>
            <person name="Song D."/>
            <person name="Wagner Mackenzie B."/>
            <person name="Bermejo Martinez A."/>
            <person name="Todd J.D."/>
            <person name="Zhang X.H."/>
        </authorList>
    </citation>
    <scope>NUCLEOTIDE SEQUENCE</scope>
    <source>
        <strain evidence="4">AESS21</strain>
    </source>
</reference>
<dbReference type="InterPro" id="IPR050680">
    <property type="entry name" value="YpeA/RimI_acetyltransf"/>
</dbReference>
<dbReference type="PANTHER" id="PTHR43420">
    <property type="entry name" value="ACETYLTRANSFERASE"/>
    <property type="match status" value="1"/>
</dbReference>
<dbReference type="PANTHER" id="PTHR43420:SF12">
    <property type="entry name" value="N-ACETYLTRANSFERASE DOMAIN-CONTAINING PROTEIN"/>
    <property type="match status" value="1"/>
</dbReference>
<dbReference type="SUPFAM" id="SSF55729">
    <property type="entry name" value="Acyl-CoA N-acyltransferases (Nat)"/>
    <property type="match status" value="1"/>
</dbReference>
<evidence type="ECO:0000256" key="1">
    <source>
        <dbReference type="ARBA" id="ARBA00022679"/>
    </source>
</evidence>
<evidence type="ECO:0000259" key="3">
    <source>
        <dbReference type="PROSITE" id="PS51186"/>
    </source>
</evidence>
<dbReference type="Pfam" id="PF00583">
    <property type="entry name" value="Acetyltransf_1"/>
    <property type="match status" value="1"/>
</dbReference>